<feature type="transmembrane region" description="Helical" evidence="2">
    <location>
        <begin position="33"/>
        <end position="53"/>
    </location>
</feature>
<dbReference type="HOGENOM" id="CLU_1716397_0_0_1"/>
<evidence type="ECO:0000256" key="3">
    <source>
        <dbReference type="SAM" id="SignalP"/>
    </source>
</evidence>
<dbReference type="InParanoid" id="K3Z0S6"/>
<name>K3Z0S6_SETIT</name>
<keyword evidence="5" id="KW-1185">Reference proteome</keyword>
<sequence>MAQHLLPLLVLLLTAAASTCITALTSASPPLPVAFFSFFMWGLASAALGVHLPRLGRGGAERRGHAGSRRSPADRPTRTSTSPETQLESHLQFTVVRGRRAGLRRPAISPYKETDRVNEWFRAPTTKIIWVLTRLCNEILHLLVGECACVVLR</sequence>
<dbReference type="Gramene" id="KQL28598">
    <property type="protein sequence ID" value="KQL28598"/>
    <property type="gene ID" value="SETIT_020143mg"/>
</dbReference>
<keyword evidence="3" id="KW-0732">Signal</keyword>
<reference evidence="5" key="1">
    <citation type="journal article" date="2012" name="Nat. Biotechnol.">
        <title>Reference genome sequence of the model plant Setaria.</title>
        <authorList>
            <person name="Bennetzen J.L."/>
            <person name="Schmutz J."/>
            <person name="Wang H."/>
            <person name="Percifield R."/>
            <person name="Hawkins J."/>
            <person name="Pontaroli A.C."/>
            <person name="Estep M."/>
            <person name="Feng L."/>
            <person name="Vaughn J.N."/>
            <person name="Grimwood J."/>
            <person name="Jenkins J."/>
            <person name="Barry K."/>
            <person name="Lindquist E."/>
            <person name="Hellsten U."/>
            <person name="Deshpande S."/>
            <person name="Wang X."/>
            <person name="Wu X."/>
            <person name="Mitros T."/>
            <person name="Triplett J."/>
            <person name="Yang X."/>
            <person name="Ye C.Y."/>
            <person name="Mauro-Herrera M."/>
            <person name="Wang L."/>
            <person name="Li P."/>
            <person name="Sharma M."/>
            <person name="Sharma R."/>
            <person name="Ronald P.C."/>
            <person name="Panaud O."/>
            <person name="Kellogg E.A."/>
            <person name="Brutnell T.P."/>
            <person name="Doust A.N."/>
            <person name="Tuskan G.A."/>
            <person name="Rokhsar D."/>
            <person name="Devos K.M."/>
        </authorList>
    </citation>
    <scope>NUCLEOTIDE SEQUENCE [LARGE SCALE GENOMIC DNA]</scope>
    <source>
        <strain evidence="5">cv. Yugu1</strain>
    </source>
</reference>
<evidence type="ECO:0008006" key="6">
    <source>
        <dbReference type="Google" id="ProtNLM"/>
    </source>
</evidence>
<protein>
    <recommendedName>
        <fullName evidence="6">DUF4220 domain-containing protein</fullName>
    </recommendedName>
</protein>
<dbReference type="EMBL" id="AGNK02000109">
    <property type="status" value="NOT_ANNOTATED_CDS"/>
    <property type="molecule type" value="Genomic_DNA"/>
</dbReference>
<keyword evidence="2" id="KW-1133">Transmembrane helix</keyword>
<accession>K3Z0S6</accession>
<evidence type="ECO:0000313" key="4">
    <source>
        <dbReference type="EnsemblPlants" id="KQL28598"/>
    </source>
</evidence>
<dbReference type="AlphaFoldDB" id="K3Z0S6"/>
<feature type="compositionally biased region" description="Polar residues" evidence="1">
    <location>
        <begin position="78"/>
        <end position="87"/>
    </location>
</feature>
<evidence type="ECO:0000256" key="1">
    <source>
        <dbReference type="SAM" id="MobiDB-lite"/>
    </source>
</evidence>
<dbReference type="EnsemblPlants" id="KQL28598">
    <property type="protein sequence ID" value="KQL28598"/>
    <property type="gene ID" value="SETIT_020143mg"/>
</dbReference>
<feature type="chain" id="PRO_5010127348" description="DUF4220 domain-containing protein" evidence="3">
    <location>
        <begin position="24"/>
        <end position="153"/>
    </location>
</feature>
<evidence type="ECO:0000256" key="2">
    <source>
        <dbReference type="SAM" id="Phobius"/>
    </source>
</evidence>
<reference evidence="4" key="2">
    <citation type="submission" date="2018-08" db="UniProtKB">
        <authorList>
            <consortium name="EnsemblPlants"/>
        </authorList>
    </citation>
    <scope>IDENTIFICATION</scope>
    <source>
        <strain evidence="4">Yugu1</strain>
    </source>
</reference>
<keyword evidence="2" id="KW-0472">Membrane</keyword>
<feature type="signal peptide" evidence="3">
    <location>
        <begin position="1"/>
        <end position="23"/>
    </location>
</feature>
<feature type="region of interest" description="Disordered" evidence="1">
    <location>
        <begin position="59"/>
        <end position="87"/>
    </location>
</feature>
<keyword evidence="2" id="KW-0812">Transmembrane</keyword>
<proteinExistence type="predicted"/>
<organism evidence="4 5">
    <name type="scientific">Setaria italica</name>
    <name type="common">Foxtail millet</name>
    <name type="synonym">Panicum italicum</name>
    <dbReference type="NCBI Taxonomy" id="4555"/>
    <lineage>
        <taxon>Eukaryota</taxon>
        <taxon>Viridiplantae</taxon>
        <taxon>Streptophyta</taxon>
        <taxon>Embryophyta</taxon>
        <taxon>Tracheophyta</taxon>
        <taxon>Spermatophyta</taxon>
        <taxon>Magnoliopsida</taxon>
        <taxon>Liliopsida</taxon>
        <taxon>Poales</taxon>
        <taxon>Poaceae</taxon>
        <taxon>PACMAD clade</taxon>
        <taxon>Panicoideae</taxon>
        <taxon>Panicodae</taxon>
        <taxon>Paniceae</taxon>
        <taxon>Cenchrinae</taxon>
        <taxon>Setaria</taxon>
    </lineage>
</organism>
<dbReference type="Proteomes" id="UP000004995">
    <property type="component" value="Unassembled WGS sequence"/>
</dbReference>
<evidence type="ECO:0000313" key="5">
    <source>
        <dbReference type="Proteomes" id="UP000004995"/>
    </source>
</evidence>